<name>A0ABR0PML9_GOSAR</name>
<dbReference type="PANTHER" id="PTHR47481">
    <property type="match status" value="1"/>
</dbReference>
<feature type="compositionally biased region" description="Polar residues" evidence="1">
    <location>
        <begin position="13"/>
        <end position="28"/>
    </location>
</feature>
<evidence type="ECO:0000313" key="2">
    <source>
        <dbReference type="EMBL" id="KAK5825677.1"/>
    </source>
</evidence>
<dbReference type="Pfam" id="PF14223">
    <property type="entry name" value="Retrotran_gag_2"/>
    <property type="match status" value="1"/>
</dbReference>
<evidence type="ECO:0000256" key="1">
    <source>
        <dbReference type="SAM" id="MobiDB-lite"/>
    </source>
</evidence>
<reference evidence="2 3" key="1">
    <citation type="submission" date="2023-03" db="EMBL/GenBank/DDBJ databases">
        <title>WGS of Gossypium arboreum.</title>
        <authorList>
            <person name="Yu D."/>
        </authorList>
    </citation>
    <scope>NUCLEOTIDE SEQUENCE [LARGE SCALE GENOMIC DNA]</scope>
    <source>
        <tissue evidence="2">Leaf</tissue>
    </source>
</reference>
<accession>A0ABR0PML9</accession>
<dbReference type="PANTHER" id="PTHR47481:SF10">
    <property type="entry name" value="COPIA-LIKE POLYPROTEIN_RETROTRANSPOSON"/>
    <property type="match status" value="1"/>
</dbReference>
<comment type="caution">
    <text evidence="2">The sequence shown here is derived from an EMBL/GenBank/DDBJ whole genome shotgun (WGS) entry which is preliminary data.</text>
</comment>
<gene>
    <name evidence="2" type="ORF">PVK06_020535</name>
</gene>
<proteinExistence type="predicted"/>
<sequence>MATDPVPGVDKSCPSTDSQNAAPSPGSGSIVSPMIHSFSKYDTIKLTEANFLLWKHQLLFILEGYDLEGFVQGTLPIPSPLVAGVDVSDEVLVHLTTTKTSFDIWSTIEKRFGVKSNLKVSRMRHELYSLKKANLTVKEYLAKVKCLSDSLAAAESVVTEQEQVSIILAGLSLEFESIRVIA</sequence>
<dbReference type="EMBL" id="JARKNE010000006">
    <property type="protein sequence ID" value="KAK5825677.1"/>
    <property type="molecule type" value="Genomic_DNA"/>
</dbReference>
<feature type="region of interest" description="Disordered" evidence="1">
    <location>
        <begin position="1"/>
        <end position="28"/>
    </location>
</feature>
<evidence type="ECO:0008006" key="4">
    <source>
        <dbReference type="Google" id="ProtNLM"/>
    </source>
</evidence>
<dbReference type="Proteomes" id="UP001358586">
    <property type="component" value="Chromosome 6"/>
</dbReference>
<evidence type="ECO:0000313" key="3">
    <source>
        <dbReference type="Proteomes" id="UP001358586"/>
    </source>
</evidence>
<protein>
    <recommendedName>
        <fullName evidence="4">Retrovirus-related Pol polyprotein from transposon TNT 1-94</fullName>
    </recommendedName>
</protein>
<keyword evidence="3" id="KW-1185">Reference proteome</keyword>
<organism evidence="2 3">
    <name type="scientific">Gossypium arboreum</name>
    <name type="common">Tree cotton</name>
    <name type="synonym">Gossypium nanking</name>
    <dbReference type="NCBI Taxonomy" id="29729"/>
    <lineage>
        <taxon>Eukaryota</taxon>
        <taxon>Viridiplantae</taxon>
        <taxon>Streptophyta</taxon>
        <taxon>Embryophyta</taxon>
        <taxon>Tracheophyta</taxon>
        <taxon>Spermatophyta</taxon>
        <taxon>Magnoliopsida</taxon>
        <taxon>eudicotyledons</taxon>
        <taxon>Gunneridae</taxon>
        <taxon>Pentapetalae</taxon>
        <taxon>rosids</taxon>
        <taxon>malvids</taxon>
        <taxon>Malvales</taxon>
        <taxon>Malvaceae</taxon>
        <taxon>Malvoideae</taxon>
        <taxon>Gossypium</taxon>
    </lineage>
</organism>